<feature type="compositionally biased region" description="Basic and acidic residues" evidence="1">
    <location>
        <begin position="62"/>
        <end position="76"/>
    </location>
</feature>
<organism evidence="2 3">
    <name type="scientific">Halostreptopolyspora alba</name>
    <dbReference type="NCBI Taxonomy" id="2487137"/>
    <lineage>
        <taxon>Bacteria</taxon>
        <taxon>Bacillati</taxon>
        <taxon>Actinomycetota</taxon>
        <taxon>Actinomycetes</taxon>
        <taxon>Streptosporangiales</taxon>
        <taxon>Nocardiopsidaceae</taxon>
        <taxon>Halostreptopolyspora</taxon>
    </lineage>
</organism>
<dbReference type="AlphaFoldDB" id="A0A3N0E2U6"/>
<dbReference type="Proteomes" id="UP000269198">
    <property type="component" value="Unassembled WGS sequence"/>
</dbReference>
<dbReference type="OrthoDB" id="5116616at2"/>
<feature type="region of interest" description="Disordered" evidence="1">
    <location>
        <begin position="61"/>
        <end position="109"/>
    </location>
</feature>
<reference evidence="2 3" key="1">
    <citation type="submission" date="2018-11" db="EMBL/GenBank/DDBJ databases">
        <title>The genome draft of YIM 96095.</title>
        <authorList>
            <person name="Tang S.-K."/>
            <person name="Chunyu W.-X."/>
            <person name="Feng Y.-Z."/>
        </authorList>
    </citation>
    <scope>NUCLEOTIDE SEQUENCE [LARGE SCALE GENOMIC DNA]</scope>
    <source>
        <strain evidence="2 3">YIM 96095</strain>
    </source>
</reference>
<gene>
    <name evidence="2" type="ORF">EFW17_19815</name>
</gene>
<dbReference type="Pfam" id="PF11387">
    <property type="entry name" value="DUF2795"/>
    <property type="match status" value="1"/>
</dbReference>
<evidence type="ECO:0000256" key="1">
    <source>
        <dbReference type="SAM" id="MobiDB-lite"/>
    </source>
</evidence>
<evidence type="ECO:0000313" key="3">
    <source>
        <dbReference type="Proteomes" id="UP000269198"/>
    </source>
</evidence>
<proteinExistence type="predicted"/>
<dbReference type="InterPro" id="IPR021527">
    <property type="entry name" value="DUF2795"/>
</dbReference>
<comment type="caution">
    <text evidence="2">The sequence shown here is derived from an EMBL/GenBank/DDBJ whole genome shotgun (WGS) entry which is preliminary data.</text>
</comment>
<name>A0A3N0E2U6_9ACTN</name>
<sequence length="109" mass="11908">MVATTTTERLQAALAEADYPADKERLLEVARASGADEETVRALRALPLAEYANFEEVTASVAKEDAGGPETDAEKARARRHHTHPHMAEREKETPTNPIVDELGENRGS</sequence>
<accession>A0A3N0E2U6</accession>
<keyword evidence="3" id="KW-1185">Reference proteome</keyword>
<dbReference type="EMBL" id="RJMB01000025">
    <property type="protein sequence ID" value="RNL82168.1"/>
    <property type="molecule type" value="Genomic_DNA"/>
</dbReference>
<dbReference type="RefSeq" id="WP_123202933.1">
    <property type="nucleotide sequence ID" value="NZ_RJMB01000025.1"/>
</dbReference>
<protein>
    <submittedName>
        <fullName evidence="2">DUF2795 domain-containing protein</fullName>
    </submittedName>
</protein>
<evidence type="ECO:0000313" key="2">
    <source>
        <dbReference type="EMBL" id="RNL82168.1"/>
    </source>
</evidence>